<reference evidence="2 3" key="1">
    <citation type="submission" date="2016-06" db="EMBL/GenBank/DDBJ databases">
        <authorList>
            <person name="Kjaerup R.B."/>
            <person name="Dalgaard T.S."/>
            <person name="Juul-Madsen H.R."/>
        </authorList>
    </citation>
    <scope>NUCLEOTIDE SEQUENCE [LARGE SCALE GENOMIC DNA]</scope>
    <source>
        <strain evidence="2 3">Pb300</strain>
    </source>
</reference>
<sequence>MEERRPWPEIERCFPERTESALRQRASTLRKHERGMRTAESATPESQQHLPAPEALLRSLLIFLLLGGDPSSAQVYITGEGMPPAHRTAMRSPLLLYAIRSHGRMIPTLLSLLLAAAPCFNGWREHPGTSTPVTIPISWYTQRAPSASRSIVLLTLKHDPSVPSPG</sequence>
<feature type="region of interest" description="Disordered" evidence="1">
    <location>
        <begin position="18"/>
        <end position="49"/>
    </location>
</feature>
<gene>
    <name evidence="2" type="ORF">ACO22_08092</name>
</gene>
<dbReference type="OrthoDB" id="10509202at2759"/>
<protein>
    <submittedName>
        <fullName evidence="2">Uncharacterized protein</fullName>
    </submittedName>
</protein>
<evidence type="ECO:0000313" key="3">
    <source>
        <dbReference type="Proteomes" id="UP000242814"/>
    </source>
</evidence>
<dbReference type="Proteomes" id="UP000242814">
    <property type="component" value="Unassembled WGS sequence"/>
</dbReference>
<dbReference type="AlphaFoldDB" id="A0A1D2J2T7"/>
<dbReference type="VEuPathDB" id="FungiDB:PADG_07408"/>
<dbReference type="EMBL" id="LZYO01000942">
    <property type="protein sequence ID" value="ODH12611.1"/>
    <property type="molecule type" value="Genomic_DNA"/>
</dbReference>
<evidence type="ECO:0000256" key="1">
    <source>
        <dbReference type="SAM" id="MobiDB-lite"/>
    </source>
</evidence>
<comment type="caution">
    <text evidence="2">The sequence shown here is derived from an EMBL/GenBank/DDBJ whole genome shotgun (WGS) entry which is preliminary data.</text>
</comment>
<name>A0A1D2J2T7_PARBR</name>
<evidence type="ECO:0000313" key="2">
    <source>
        <dbReference type="EMBL" id="ODH12611.1"/>
    </source>
</evidence>
<proteinExistence type="predicted"/>
<organism evidence="2 3">
    <name type="scientific">Paracoccidioides brasiliensis</name>
    <dbReference type="NCBI Taxonomy" id="121759"/>
    <lineage>
        <taxon>Eukaryota</taxon>
        <taxon>Fungi</taxon>
        <taxon>Dikarya</taxon>
        <taxon>Ascomycota</taxon>
        <taxon>Pezizomycotina</taxon>
        <taxon>Eurotiomycetes</taxon>
        <taxon>Eurotiomycetidae</taxon>
        <taxon>Onygenales</taxon>
        <taxon>Ajellomycetaceae</taxon>
        <taxon>Paracoccidioides</taxon>
    </lineage>
</organism>
<feature type="compositionally biased region" description="Polar residues" evidence="1">
    <location>
        <begin position="40"/>
        <end position="49"/>
    </location>
</feature>
<accession>A0A1D2J2T7</accession>